<feature type="transmembrane region" description="Helical" evidence="9">
    <location>
        <begin position="236"/>
        <end position="255"/>
    </location>
</feature>
<evidence type="ECO:0000256" key="2">
    <source>
        <dbReference type="ARBA" id="ARBA00022448"/>
    </source>
</evidence>
<keyword evidence="5" id="KW-0029">Amino-acid transport</keyword>
<feature type="transmembrane region" description="Helical" evidence="9">
    <location>
        <begin position="12"/>
        <end position="35"/>
    </location>
</feature>
<reference evidence="11" key="1">
    <citation type="submission" date="2016-11" db="EMBL/GenBank/DDBJ databases">
        <authorList>
            <person name="Varghese N."/>
            <person name="Submissions S."/>
        </authorList>
    </citation>
    <scope>NUCLEOTIDE SEQUENCE [LARGE SCALE GENOMIC DNA]</scope>
    <source>
        <strain evidence="11">DSM 9756</strain>
    </source>
</reference>
<dbReference type="Proteomes" id="UP000184076">
    <property type="component" value="Unassembled WGS sequence"/>
</dbReference>
<evidence type="ECO:0000256" key="4">
    <source>
        <dbReference type="ARBA" id="ARBA00022692"/>
    </source>
</evidence>
<evidence type="ECO:0000313" key="11">
    <source>
        <dbReference type="Proteomes" id="UP000184076"/>
    </source>
</evidence>
<dbReference type="InterPro" id="IPR001851">
    <property type="entry name" value="ABC_transp_permease"/>
</dbReference>
<evidence type="ECO:0000256" key="1">
    <source>
        <dbReference type="ARBA" id="ARBA00004651"/>
    </source>
</evidence>
<name>A0A1M5A1M1_9BACT</name>
<dbReference type="GO" id="GO:0006865">
    <property type="term" value="P:amino acid transport"/>
    <property type="evidence" value="ECO:0007669"/>
    <property type="project" value="UniProtKB-KW"/>
</dbReference>
<feature type="transmembrane region" description="Helical" evidence="9">
    <location>
        <begin position="55"/>
        <end position="81"/>
    </location>
</feature>
<dbReference type="STRING" id="1121391.SAMN02745206_01599"/>
<keyword evidence="7 9" id="KW-0472">Membrane</keyword>
<comment type="similarity">
    <text evidence="8">Belongs to the binding-protein-dependent transport system permease family. LivHM subfamily.</text>
</comment>
<keyword evidence="11" id="KW-1185">Reference proteome</keyword>
<evidence type="ECO:0000256" key="3">
    <source>
        <dbReference type="ARBA" id="ARBA00022475"/>
    </source>
</evidence>
<evidence type="ECO:0000256" key="8">
    <source>
        <dbReference type="ARBA" id="ARBA00037998"/>
    </source>
</evidence>
<protein>
    <submittedName>
        <fullName evidence="10">Branched-chain amino acid transport system permease protein</fullName>
    </submittedName>
</protein>
<dbReference type="EMBL" id="FQVB01000013">
    <property type="protein sequence ID" value="SHF23997.1"/>
    <property type="molecule type" value="Genomic_DNA"/>
</dbReference>
<keyword evidence="2" id="KW-0813">Transport</keyword>
<keyword evidence="3" id="KW-1003">Cell membrane</keyword>
<feature type="transmembrane region" description="Helical" evidence="9">
    <location>
        <begin position="209"/>
        <end position="229"/>
    </location>
</feature>
<evidence type="ECO:0000256" key="6">
    <source>
        <dbReference type="ARBA" id="ARBA00022989"/>
    </source>
</evidence>
<comment type="subcellular location">
    <subcellularLocation>
        <location evidence="1">Cell membrane</location>
        <topology evidence="1">Multi-pass membrane protein</topology>
    </subcellularLocation>
</comment>
<sequence length="288" mass="31209">MWFQLLLNTLSLGSFYALVALGFSLIFGVTHTFNLAHGELIVLSGYMAYGLSKAWQAPFALTLPLCMAAMACLGQVLLALVRRIREPFELSSLVFTFGLALVIQNAMLFLFTADYRRIPASGKPLRLTADLIVTRNQLWLIGLSLAATALVYLMLRKTFLGMALRAVIQEREAARLAGIRVERMNRIAFAVGGALIGLAGPLFGQNAYLHPAGGMEATLIAVVITLFAGTGRIRGLLAGAWLLALLESAAALWLGSNWRELVSAGILIALLMWKPEGLLARKKPAPEL</sequence>
<evidence type="ECO:0000256" key="5">
    <source>
        <dbReference type="ARBA" id="ARBA00022970"/>
    </source>
</evidence>
<dbReference type="GO" id="GO:0005886">
    <property type="term" value="C:plasma membrane"/>
    <property type="evidence" value="ECO:0007669"/>
    <property type="project" value="UniProtKB-SubCell"/>
</dbReference>
<feature type="transmembrane region" description="Helical" evidence="9">
    <location>
        <begin position="93"/>
        <end position="113"/>
    </location>
</feature>
<dbReference type="PANTHER" id="PTHR11795">
    <property type="entry name" value="BRANCHED-CHAIN AMINO ACID TRANSPORT SYSTEM PERMEASE PROTEIN LIVH"/>
    <property type="match status" value="1"/>
</dbReference>
<accession>A0A1M5A1M1</accession>
<dbReference type="CDD" id="cd06582">
    <property type="entry name" value="TM_PBP1_LivH_like"/>
    <property type="match status" value="1"/>
</dbReference>
<keyword evidence="6 9" id="KW-1133">Transmembrane helix</keyword>
<dbReference type="GO" id="GO:0022857">
    <property type="term" value="F:transmembrane transporter activity"/>
    <property type="evidence" value="ECO:0007669"/>
    <property type="project" value="InterPro"/>
</dbReference>
<keyword evidence="4 9" id="KW-0812">Transmembrane</keyword>
<dbReference type="AlphaFoldDB" id="A0A1M5A1M1"/>
<evidence type="ECO:0000256" key="7">
    <source>
        <dbReference type="ARBA" id="ARBA00023136"/>
    </source>
</evidence>
<dbReference type="Pfam" id="PF02653">
    <property type="entry name" value="BPD_transp_2"/>
    <property type="match status" value="1"/>
</dbReference>
<dbReference type="InterPro" id="IPR052157">
    <property type="entry name" value="BCAA_transport_permease"/>
</dbReference>
<feature type="transmembrane region" description="Helical" evidence="9">
    <location>
        <begin position="137"/>
        <end position="155"/>
    </location>
</feature>
<dbReference type="OrthoDB" id="9807115at2"/>
<evidence type="ECO:0000313" key="10">
    <source>
        <dbReference type="EMBL" id="SHF23997.1"/>
    </source>
</evidence>
<proteinExistence type="inferred from homology"/>
<gene>
    <name evidence="10" type="ORF">SAMN02745206_01599</name>
</gene>
<dbReference type="RefSeq" id="WP_073038464.1">
    <property type="nucleotide sequence ID" value="NZ_FQVB01000013.1"/>
</dbReference>
<feature type="transmembrane region" description="Helical" evidence="9">
    <location>
        <begin position="184"/>
        <end position="203"/>
    </location>
</feature>
<organism evidence="10 11">
    <name type="scientific">Desulfacinum infernum DSM 9756</name>
    <dbReference type="NCBI Taxonomy" id="1121391"/>
    <lineage>
        <taxon>Bacteria</taxon>
        <taxon>Pseudomonadati</taxon>
        <taxon>Thermodesulfobacteriota</taxon>
        <taxon>Syntrophobacteria</taxon>
        <taxon>Syntrophobacterales</taxon>
        <taxon>Syntrophobacteraceae</taxon>
        <taxon>Desulfacinum</taxon>
    </lineage>
</organism>
<evidence type="ECO:0000256" key="9">
    <source>
        <dbReference type="SAM" id="Phobius"/>
    </source>
</evidence>
<dbReference type="PANTHER" id="PTHR11795:SF445">
    <property type="entry name" value="AMINO ACID ABC TRANSPORTER PERMEASE PROTEIN"/>
    <property type="match status" value="1"/>
</dbReference>